<comment type="caution">
    <text evidence="2">The sequence shown here is derived from an EMBL/GenBank/DDBJ whole genome shotgun (WGS) entry which is preliminary data.</text>
</comment>
<evidence type="ECO:0000313" key="3">
    <source>
        <dbReference type="Proteomes" id="UP001164929"/>
    </source>
</evidence>
<dbReference type="Proteomes" id="UP001164929">
    <property type="component" value="Chromosome 5"/>
</dbReference>
<feature type="signal peptide" evidence="1">
    <location>
        <begin position="1"/>
        <end position="17"/>
    </location>
</feature>
<dbReference type="EMBL" id="JAQIZT010000005">
    <property type="protein sequence ID" value="KAJ6998629.1"/>
    <property type="molecule type" value="Genomic_DNA"/>
</dbReference>
<name>A0AAD6W5B3_9ROSI</name>
<evidence type="ECO:0000256" key="1">
    <source>
        <dbReference type="SAM" id="SignalP"/>
    </source>
</evidence>
<dbReference type="AlphaFoldDB" id="A0AAD6W5B3"/>
<gene>
    <name evidence="2" type="ORF">NC653_014713</name>
</gene>
<feature type="chain" id="PRO_5042248993" evidence="1">
    <location>
        <begin position="18"/>
        <end position="71"/>
    </location>
</feature>
<reference evidence="2" key="1">
    <citation type="journal article" date="2023" name="Mol. Ecol. Resour.">
        <title>Chromosome-level genome assembly of a triploid poplar Populus alba 'Berolinensis'.</title>
        <authorList>
            <person name="Chen S."/>
            <person name="Yu Y."/>
            <person name="Wang X."/>
            <person name="Wang S."/>
            <person name="Zhang T."/>
            <person name="Zhou Y."/>
            <person name="He R."/>
            <person name="Meng N."/>
            <person name="Wang Y."/>
            <person name="Liu W."/>
            <person name="Liu Z."/>
            <person name="Liu J."/>
            <person name="Guo Q."/>
            <person name="Huang H."/>
            <person name="Sederoff R.R."/>
            <person name="Wang G."/>
            <person name="Qu G."/>
            <person name="Chen S."/>
        </authorList>
    </citation>
    <scope>NUCLEOTIDE SEQUENCE</scope>
    <source>
        <strain evidence="2">SC-2020</strain>
    </source>
</reference>
<accession>A0AAD6W5B3</accession>
<keyword evidence="1" id="KW-0732">Signal</keyword>
<evidence type="ECO:0000313" key="2">
    <source>
        <dbReference type="EMBL" id="KAJ6998629.1"/>
    </source>
</evidence>
<proteinExistence type="predicted"/>
<organism evidence="2 3">
    <name type="scientific">Populus alba x Populus x berolinensis</name>
    <dbReference type="NCBI Taxonomy" id="444605"/>
    <lineage>
        <taxon>Eukaryota</taxon>
        <taxon>Viridiplantae</taxon>
        <taxon>Streptophyta</taxon>
        <taxon>Embryophyta</taxon>
        <taxon>Tracheophyta</taxon>
        <taxon>Spermatophyta</taxon>
        <taxon>Magnoliopsida</taxon>
        <taxon>eudicotyledons</taxon>
        <taxon>Gunneridae</taxon>
        <taxon>Pentapetalae</taxon>
        <taxon>rosids</taxon>
        <taxon>fabids</taxon>
        <taxon>Malpighiales</taxon>
        <taxon>Salicaceae</taxon>
        <taxon>Saliceae</taxon>
        <taxon>Populus</taxon>
    </lineage>
</organism>
<keyword evidence="3" id="KW-1185">Reference proteome</keyword>
<sequence>MTLLSLINLWSISTSHCGLTYHPFGPSQPSFGLKMAQMVQPRTQPSLMLSSMNQFTQFLPSYLLNYKEVTL</sequence>
<protein>
    <submittedName>
        <fullName evidence="2">Uncharacterized protein</fullName>
    </submittedName>
</protein>